<dbReference type="PANTHER" id="PTHR41930:SF1">
    <property type="entry name" value="DEPHOSPHO-COA KINASE"/>
    <property type="match status" value="1"/>
</dbReference>
<dbReference type="GO" id="GO:0016301">
    <property type="term" value="F:kinase activity"/>
    <property type="evidence" value="ECO:0007669"/>
    <property type="project" value="UniProtKB-KW"/>
</dbReference>
<keyword evidence="1" id="KW-0418">Kinase</keyword>
<gene>
    <name evidence="1" type="ORF">B1B_10153</name>
</gene>
<dbReference type="InterPro" id="IPR027417">
    <property type="entry name" value="P-loop_NTPase"/>
</dbReference>
<keyword evidence="1" id="KW-0808">Transferase</keyword>
<evidence type="ECO:0000313" key="1">
    <source>
        <dbReference type="EMBL" id="EQD53591.1"/>
    </source>
</evidence>
<dbReference type="Gene3D" id="3.40.50.300">
    <property type="entry name" value="P-loop containing nucleotide triphosphate hydrolases"/>
    <property type="match status" value="1"/>
</dbReference>
<proteinExistence type="predicted"/>
<dbReference type="AlphaFoldDB" id="T0ZZC5"/>
<name>T0ZZC5_9ZZZZ</name>
<reference evidence="1" key="1">
    <citation type="submission" date="2013-08" db="EMBL/GenBank/DDBJ databases">
        <authorList>
            <person name="Mendez C."/>
            <person name="Richter M."/>
            <person name="Ferrer M."/>
            <person name="Sanchez J."/>
        </authorList>
    </citation>
    <scope>NUCLEOTIDE SEQUENCE</scope>
</reference>
<protein>
    <submittedName>
        <fullName evidence="1">Dephospho-CoA kinase</fullName>
    </submittedName>
</protein>
<accession>T0ZZC5</accession>
<dbReference type="EMBL" id="AUZY01006681">
    <property type="protein sequence ID" value="EQD53591.1"/>
    <property type="molecule type" value="Genomic_DNA"/>
</dbReference>
<dbReference type="Pfam" id="PF13238">
    <property type="entry name" value="AAA_18"/>
    <property type="match status" value="1"/>
</dbReference>
<reference evidence="1" key="2">
    <citation type="journal article" date="2014" name="ISME J.">
        <title>Microbial stratification in low pH oxic and suboxic macroscopic growths along an acid mine drainage.</title>
        <authorList>
            <person name="Mendez-Garcia C."/>
            <person name="Mesa V."/>
            <person name="Sprenger R.R."/>
            <person name="Richter M."/>
            <person name="Diez M.S."/>
            <person name="Solano J."/>
            <person name="Bargiela R."/>
            <person name="Golyshina O.V."/>
            <person name="Manteca A."/>
            <person name="Ramos J.L."/>
            <person name="Gallego J.R."/>
            <person name="Llorente I."/>
            <person name="Martins Dos Santos V.A."/>
            <person name="Jensen O.N."/>
            <person name="Pelaez A.I."/>
            <person name="Sanchez J."/>
            <person name="Ferrer M."/>
        </authorList>
    </citation>
    <scope>NUCLEOTIDE SEQUENCE</scope>
</reference>
<comment type="caution">
    <text evidence="1">The sequence shown here is derived from an EMBL/GenBank/DDBJ whole genome shotgun (WGS) entry which is preliminary data.</text>
</comment>
<sequence>MAKKVIVVTGMPGAGKDEFISVAKDIGFADFHMGNTVRKFAMVAGILSTDSGIGDFASRERVEKRKDIWARRTIETIQDSNRTIIDGLRNQEELDYFKSVEGHVFVVAVFANRQTRLERILKRNRPDDVRNLQELIERDNRELSWGIAKAIVLADYLIVNDTTLEHFRDQSLRLLHDISNLSW</sequence>
<organism evidence="1">
    <name type="scientific">mine drainage metagenome</name>
    <dbReference type="NCBI Taxonomy" id="410659"/>
    <lineage>
        <taxon>unclassified sequences</taxon>
        <taxon>metagenomes</taxon>
        <taxon>ecological metagenomes</taxon>
    </lineage>
</organism>
<dbReference type="SUPFAM" id="SSF52540">
    <property type="entry name" value="P-loop containing nucleoside triphosphate hydrolases"/>
    <property type="match status" value="1"/>
</dbReference>
<dbReference type="PANTHER" id="PTHR41930">
    <property type="entry name" value="UPF0200 PROTEIN MJ1399"/>
    <property type="match status" value="1"/>
</dbReference>